<keyword evidence="2" id="KW-0288">FMN</keyword>
<gene>
    <name evidence="6" type="ORF">EAS64_27050</name>
</gene>
<dbReference type="GO" id="GO:0008726">
    <property type="term" value="F:alkanesulfonate monooxygenase activity"/>
    <property type="evidence" value="ECO:0007669"/>
    <property type="project" value="TreeGrafter"/>
</dbReference>
<feature type="domain" description="Luciferase-like" evidence="5">
    <location>
        <begin position="2"/>
        <end position="185"/>
    </location>
</feature>
<dbReference type="NCBIfam" id="TIGR03619">
    <property type="entry name" value="F420_Rv2161c"/>
    <property type="match status" value="1"/>
</dbReference>
<keyword evidence="1" id="KW-0285">Flavoprotein</keyword>
<dbReference type="EMBL" id="RPFW01000005">
    <property type="protein sequence ID" value="TVZ02744.1"/>
    <property type="molecule type" value="Genomic_DNA"/>
</dbReference>
<organism evidence="6 7">
    <name type="scientific">Trebonia kvetii</name>
    <dbReference type="NCBI Taxonomy" id="2480626"/>
    <lineage>
        <taxon>Bacteria</taxon>
        <taxon>Bacillati</taxon>
        <taxon>Actinomycetota</taxon>
        <taxon>Actinomycetes</taxon>
        <taxon>Streptosporangiales</taxon>
        <taxon>Treboniaceae</taxon>
        <taxon>Trebonia</taxon>
    </lineage>
</organism>
<evidence type="ECO:0000313" key="6">
    <source>
        <dbReference type="EMBL" id="TVZ02744.1"/>
    </source>
</evidence>
<dbReference type="PANTHER" id="PTHR42847">
    <property type="entry name" value="ALKANESULFONATE MONOOXYGENASE"/>
    <property type="match status" value="1"/>
</dbReference>
<comment type="caution">
    <text evidence="6">The sequence shown here is derived from an EMBL/GenBank/DDBJ whole genome shotgun (WGS) entry which is preliminary data.</text>
</comment>
<evidence type="ECO:0000256" key="4">
    <source>
        <dbReference type="ARBA" id="ARBA00023033"/>
    </source>
</evidence>
<dbReference type="AlphaFoldDB" id="A0A6P2BUL6"/>
<dbReference type="Pfam" id="PF00296">
    <property type="entry name" value="Bac_luciferase"/>
    <property type="match status" value="1"/>
</dbReference>
<dbReference type="InterPro" id="IPR036661">
    <property type="entry name" value="Luciferase-like_sf"/>
</dbReference>
<evidence type="ECO:0000259" key="5">
    <source>
        <dbReference type="Pfam" id="PF00296"/>
    </source>
</evidence>
<protein>
    <submittedName>
        <fullName evidence="6">LLM class F420-dependent oxidoreductase</fullName>
    </submittedName>
</protein>
<evidence type="ECO:0000256" key="2">
    <source>
        <dbReference type="ARBA" id="ARBA00022643"/>
    </source>
</evidence>
<evidence type="ECO:0000256" key="1">
    <source>
        <dbReference type="ARBA" id="ARBA00022630"/>
    </source>
</evidence>
<keyword evidence="3" id="KW-0560">Oxidoreductase</keyword>
<dbReference type="InterPro" id="IPR019921">
    <property type="entry name" value="Lucif-like_OxRdtase_Rv2161c"/>
</dbReference>
<name>A0A6P2BUL6_9ACTN</name>
<dbReference type="InterPro" id="IPR011251">
    <property type="entry name" value="Luciferase-like_dom"/>
</dbReference>
<dbReference type="Gene3D" id="3.20.20.30">
    <property type="entry name" value="Luciferase-like domain"/>
    <property type="match status" value="1"/>
</dbReference>
<keyword evidence="4" id="KW-0503">Monooxygenase</keyword>
<keyword evidence="7" id="KW-1185">Reference proteome</keyword>
<dbReference type="Proteomes" id="UP000460272">
    <property type="component" value="Unassembled WGS sequence"/>
</dbReference>
<dbReference type="SUPFAM" id="SSF51679">
    <property type="entry name" value="Bacterial luciferase-like"/>
    <property type="match status" value="1"/>
</dbReference>
<proteinExistence type="predicted"/>
<evidence type="ECO:0000313" key="7">
    <source>
        <dbReference type="Proteomes" id="UP000460272"/>
    </source>
</evidence>
<dbReference type="GO" id="GO:0046306">
    <property type="term" value="P:alkanesulfonate catabolic process"/>
    <property type="evidence" value="ECO:0007669"/>
    <property type="project" value="TreeGrafter"/>
</dbReference>
<accession>A0A6P2BUL6</accession>
<dbReference type="InterPro" id="IPR050172">
    <property type="entry name" value="SsuD_RutA_monooxygenase"/>
</dbReference>
<dbReference type="OrthoDB" id="5175259at2"/>
<evidence type="ECO:0000256" key="3">
    <source>
        <dbReference type="ARBA" id="ARBA00023002"/>
    </source>
</evidence>
<reference evidence="6 7" key="1">
    <citation type="submission" date="2018-11" db="EMBL/GenBank/DDBJ databases">
        <title>Trebonia kvetii gen.nov., sp.nov., a novel acidophilic actinobacterium, and proposal of the new actinobacterial family Treboniaceae fam. nov.</title>
        <authorList>
            <person name="Rapoport D."/>
            <person name="Sagova-Mareckova M."/>
            <person name="Sedlacek I."/>
            <person name="Provaznik J."/>
            <person name="Kralova S."/>
            <person name="Pavlinic D."/>
            <person name="Benes V."/>
            <person name="Kopecky J."/>
        </authorList>
    </citation>
    <scope>NUCLEOTIDE SEQUENCE [LARGE SCALE GENOMIC DNA]</scope>
    <source>
        <strain evidence="6 7">15Tr583</strain>
    </source>
</reference>
<sequence length="284" mass="30202">MTRVARAAEECGYDAISFSEHPAPSHKWLSAGGHESLDQTSALAFCAAVTSRLRLMTYLLVLPYHNPFLTAKALSTVDVLSGGRLTVVAGTGYLRSEFLALNVDMTARNELFDESLEVLRGAWSEVPFAYQGKHFTARGVASLPAPVQPGGPPVLIGGNSARARARAARNQGWSPLMVSPEVARTSRTPGIATVAELAAQVKQVRDAAAAVKGTDAPLTIQVHTPQAGFMQRPGSAEEHRDHLGQLADAGVDSFVLRPPGDSADHTVEALHQYAQTFLKGWAAA</sequence>
<dbReference type="PANTHER" id="PTHR42847:SF4">
    <property type="entry name" value="ALKANESULFONATE MONOOXYGENASE-RELATED"/>
    <property type="match status" value="1"/>
</dbReference>